<keyword evidence="5" id="KW-0808">Transferase</keyword>
<dbReference type="CDD" id="cd11299">
    <property type="entry name" value="O-FucT_plant"/>
    <property type="match status" value="1"/>
</dbReference>
<keyword evidence="11" id="KW-0294">Fucose metabolism</keyword>
<keyword evidence="7" id="KW-0735">Signal-anchor</keyword>
<reference evidence="15 16" key="1">
    <citation type="submission" date="2024-01" db="EMBL/GenBank/DDBJ databases">
        <title>Genome assemblies of Stephania.</title>
        <authorList>
            <person name="Yang L."/>
        </authorList>
    </citation>
    <scope>NUCLEOTIDE SEQUENCE [LARGE SCALE GENOMIC DNA]</scope>
    <source>
        <strain evidence="15">QJT</strain>
        <tissue evidence="15">Leaf</tissue>
    </source>
</reference>
<dbReference type="PIRSF" id="PIRSF009360">
    <property type="entry name" value="UCP009360"/>
    <property type="match status" value="1"/>
</dbReference>
<feature type="transmembrane region" description="Helical" evidence="14">
    <location>
        <begin position="49"/>
        <end position="71"/>
    </location>
</feature>
<comment type="similarity">
    <text evidence="3">Belongs to the glycosyltransferase GT106 family.</text>
</comment>
<keyword evidence="12" id="KW-0119">Carbohydrate metabolism</keyword>
<dbReference type="EMBL" id="JBBNAE010000011">
    <property type="protein sequence ID" value="KAK9084775.1"/>
    <property type="molecule type" value="Genomic_DNA"/>
</dbReference>
<keyword evidence="4" id="KW-0328">Glycosyltransferase</keyword>
<evidence type="ECO:0000256" key="4">
    <source>
        <dbReference type="ARBA" id="ARBA00022676"/>
    </source>
</evidence>
<dbReference type="GO" id="GO:0016020">
    <property type="term" value="C:membrane"/>
    <property type="evidence" value="ECO:0007669"/>
    <property type="project" value="UniProtKB-SubCell"/>
</dbReference>
<name>A0AAP0E166_9MAGN</name>
<dbReference type="PANTHER" id="PTHR31741">
    <property type="entry name" value="OS02G0726500 PROTEIN-RELATED"/>
    <property type="match status" value="1"/>
</dbReference>
<keyword evidence="9 14" id="KW-0472">Membrane</keyword>
<evidence type="ECO:0000313" key="16">
    <source>
        <dbReference type="Proteomes" id="UP001417504"/>
    </source>
</evidence>
<evidence type="ECO:0000256" key="11">
    <source>
        <dbReference type="ARBA" id="ARBA00023253"/>
    </source>
</evidence>
<dbReference type="GO" id="GO:0006004">
    <property type="term" value="P:fucose metabolic process"/>
    <property type="evidence" value="ECO:0007669"/>
    <property type="project" value="UniProtKB-KW"/>
</dbReference>
<evidence type="ECO:0000256" key="13">
    <source>
        <dbReference type="ARBA" id="ARBA00030350"/>
    </source>
</evidence>
<keyword evidence="10" id="KW-0325">Glycoprotein</keyword>
<comment type="caution">
    <text evidence="15">The sequence shown here is derived from an EMBL/GenBank/DDBJ whole genome shotgun (WGS) entry which is preliminary data.</text>
</comment>
<dbReference type="Proteomes" id="UP001417504">
    <property type="component" value="Unassembled WGS sequence"/>
</dbReference>
<evidence type="ECO:0000256" key="3">
    <source>
        <dbReference type="ARBA" id="ARBA00007737"/>
    </source>
</evidence>
<organism evidence="15 16">
    <name type="scientific">Stephania japonica</name>
    <dbReference type="NCBI Taxonomy" id="461633"/>
    <lineage>
        <taxon>Eukaryota</taxon>
        <taxon>Viridiplantae</taxon>
        <taxon>Streptophyta</taxon>
        <taxon>Embryophyta</taxon>
        <taxon>Tracheophyta</taxon>
        <taxon>Spermatophyta</taxon>
        <taxon>Magnoliopsida</taxon>
        <taxon>Ranunculales</taxon>
        <taxon>Menispermaceae</taxon>
        <taxon>Menispermoideae</taxon>
        <taxon>Cissampelideae</taxon>
        <taxon>Stephania</taxon>
    </lineage>
</organism>
<evidence type="ECO:0000313" key="15">
    <source>
        <dbReference type="EMBL" id="KAK9084775.1"/>
    </source>
</evidence>
<evidence type="ECO:0000256" key="10">
    <source>
        <dbReference type="ARBA" id="ARBA00023180"/>
    </source>
</evidence>
<evidence type="ECO:0000256" key="7">
    <source>
        <dbReference type="ARBA" id="ARBA00022968"/>
    </source>
</evidence>
<evidence type="ECO:0000256" key="2">
    <source>
        <dbReference type="ARBA" id="ARBA00004881"/>
    </source>
</evidence>
<evidence type="ECO:0000256" key="5">
    <source>
        <dbReference type="ARBA" id="ARBA00022679"/>
    </source>
</evidence>
<evidence type="ECO:0000256" key="9">
    <source>
        <dbReference type="ARBA" id="ARBA00023136"/>
    </source>
</evidence>
<protein>
    <recommendedName>
        <fullName evidence="13">O-fucosyltransferase family protein</fullName>
    </recommendedName>
</protein>
<accession>A0AAP0E166</accession>
<dbReference type="Pfam" id="PF10250">
    <property type="entry name" value="O-FucT"/>
    <property type="match status" value="1"/>
</dbReference>
<dbReference type="InterPro" id="IPR019378">
    <property type="entry name" value="GDP-Fuc_O-FucTrfase"/>
</dbReference>
<dbReference type="InterPro" id="IPR024709">
    <property type="entry name" value="FucosylTrfase_pln"/>
</dbReference>
<evidence type="ECO:0000256" key="14">
    <source>
        <dbReference type="SAM" id="Phobius"/>
    </source>
</evidence>
<sequence length="541" mass="60371">MKARRSKFLDFFHPPFKPRNDQPSSLLKTTLKHPISTSLALIKLHKSGYLLLVLAILSSLGVFMIGLSPILHCTSSLDRKFEIGAHLVSPVQCNSTTTSSRNGVATDERGDDNVDEFWKQPDGLGYAPCLNFSADWRLKTKSYSTGSRNRFLIAVVSGGLNQQKNQIADAVVMARILDASLVVPVLAVDSVWGDESEFSDIFDDRQFKITLRDDVRVVSSLPVKYLRKRPWSPVIEAANIDEQWLRSHYMEHLRKSGVMIVRAFDSKLSKDLSPDLQKLRCKVVFQSLKFRDWIEGLGEKLAHKMARGGPYLGLHLRLEKDVWVRTGCSPGLGPRLDSQIEAERASRAGRFKSRFNITSKHERYVAGMCPLNATEVARLLKGLGAPKSTRIYWAGGVPFGDEKALGPLRSQFPNLYNKWDLAKEGALDSIKKRSSVLAAVDYLVCLKSHLFMANHGGNMNRALQGHRAFLGHRKHISPNKRQLVHLFMNATVGEKEMESTIRAMHSGSMGSPGLRIMNSGKDVIAYPAPECMCRTSSTSPI</sequence>
<evidence type="ECO:0000256" key="12">
    <source>
        <dbReference type="ARBA" id="ARBA00023277"/>
    </source>
</evidence>
<keyword evidence="16" id="KW-1185">Reference proteome</keyword>
<keyword evidence="6 14" id="KW-0812">Transmembrane</keyword>
<dbReference type="PANTHER" id="PTHR31741:SF66">
    <property type="entry name" value="O-FUCOSYLTRANSFERASE 20"/>
    <property type="match status" value="1"/>
</dbReference>
<comment type="pathway">
    <text evidence="2">Glycan metabolism.</text>
</comment>
<dbReference type="GO" id="GO:0016757">
    <property type="term" value="F:glycosyltransferase activity"/>
    <property type="evidence" value="ECO:0007669"/>
    <property type="project" value="UniProtKB-KW"/>
</dbReference>
<gene>
    <name evidence="15" type="ORF">Sjap_025186</name>
</gene>
<proteinExistence type="inferred from homology"/>
<dbReference type="GO" id="GO:0005737">
    <property type="term" value="C:cytoplasm"/>
    <property type="evidence" value="ECO:0007669"/>
    <property type="project" value="TreeGrafter"/>
</dbReference>
<evidence type="ECO:0000256" key="6">
    <source>
        <dbReference type="ARBA" id="ARBA00022692"/>
    </source>
</evidence>
<keyword evidence="8 14" id="KW-1133">Transmembrane helix</keyword>
<comment type="subcellular location">
    <subcellularLocation>
        <location evidence="1">Membrane</location>
        <topology evidence="1">Single-pass type II membrane protein</topology>
    </subcellularLocation>
</comment>
<evidence type="ECO:0000256" key="8">
    <source>
        <dbReference type="ARBA" id="ARBA00022989"/>
    </source>
</evidence>
<evidence type="ECO:0000256" key="1">
    <source>
        <dbReference type="ARBA" id="ARBA00004606"/>
    </source>
</evidence>
<dbReference type="AlphaFoldDB" id="A0AAP0E166"/>